<reference evidence="1 2" key="1">
    <citation type="submission" date="2017-01" db="EMBL/GenBank/DDBJ databases">
        <authorList>
            <person name="Mah S.A."/>
            <person name="Swanson W.J."/>
            <person name="Moy G.W."/>
            <person name="Vacquier V.D."/>
        </authorList>
    </citation>
    <scope>NUCLEOTIDE SEQUENCE [LARGE SCALE GENOMIC DNA]</scope>
    <source>
        <strain evidence="1 2">GSMNP</strain>
    </source>
</reference>
<dbReference type="EMBL" id="LSSN01004060">
    <property type="protein sequence ID" value="OMJ12260.1"/>
    <property type="molecule type" value="Genomic_DNA"/>
</dbReference>
<organism evidence="1 2">
    <name type="scientific">Smittium culicis</name>
    <dbReference type="NCBI Taxonomy" id="133412"/>
    <lineage>
        <taxon>Eukaryota</taxon>
        <taxon>Fungi</taxon>
        <taxon>Fungi incertae sedis</taxon>
        <taxon>Zoopagomycota</taxon>
        <taxon>Kickxellomycotina</taxon>
        <taxon>Harpellomycetes</taxon>
        <taxon>Harpellales</taxon>
        <taxon>Legeriomycetaceae</taxon>
        <taxon>Smittium</taxon>
    </lineage>
</organism>
<dbReference type="Proteomes" id="UP000187283">
    <property type="component" value="Unassembled WGS sequence"/>
</dbReference>
<gene>
    <name evidence="1" type="ORF">AYI70_g9234</name>
</gene>
<comment type="caution">
    <text evidence="1">The sequence shown here is derived from an EMBL/GenBank/DDBJ whole genome shotgun (WGS) entry which is preliminary data.</text>
</comment>
<sequence>MKINSCKNQGSEKWRNGASIAIVKQEASRKTNNWVEEYGLYNGIDLEEIPVSDSVNSTIQALVKVAN</sequence>
<dbReference type="AlphaFoldDB" id="A0A1R1XCA2"/>
<evidence type="ECO:0000313" key="2">
    <source>
        <dbReference type="Proteomes" id="UP000187283"/>
    </source>
</evidence>
<name>A0A1R1XCA2_9FUNG</name>
<keyword evidence="2" id="KW-1185">Reference proteome</keyword>
<protein>
    <submittedName>
        <fullName evidence="1">Uncharacterized protein</fullName>
    </submittedName>
</protein>
<accession>A0A1R1XCA2</accession>
<proteinExistence type="predicted"/>
<evidence type="ECO:0000313" key="1">
    <source>
        <dbReference type="EMBL" id="OMJ12260.1"/>
    </source>
</evidence>